<gene>
    <name evidence="1" type="ORF">T02_10805</name>
</gene>
<keyword evidence="2" id="KW-1185">Reference proteome</keyword>
<evidence type="ECO:0000313" key="1">
    <source>
        <dbReference type="EMBL" id="KRZ57855.1"/>
    </source>
</evidence>
<comment type="caution">
    <text evidence="1">The sequence shown here is derived from an EMBL/GenBank/DDBJ whole genome shotgun (WGS) entry which is preliminary data.</text>
</comment>
<protein>
    <submittedName>
        <fullName evidence="1">Uncharacterized protein</fullName>
    </submittedName>
</protein>
<name>A0A0V1LE86_9BILA</name>
<proteinExistence type="predicted"/>
<accession>A0A0V1LE86</accession>
<organism evidence="1 2">
    <name type="scientific">Trichinella nativa</name>
    <dbReference type="NCBI Taxonomy" id="6335"/>
    <lineage>
        <taxon>Eukaryota</taxon>
        <taxon>Metazoa</taxon>
        <taxon>Ecdysozoa</taxon>
        <taxon>Nematoda</taxon>
        <taxon>Enoplea</taxon>
        <taxon>Dorylaimia</taxon>
        <taxon>Trichinellida</taxon>
        <taxon>Trichinellidae</taxon>
        <taxon>Trichinella</taxon>
    </lineage>
</organism>
<sequence>MLLTLIATMAERDKSVKQIGFTVLKLASNRVCTELNEWSDEEKLNRITNGGSGKGLTSLTMERKRFN</sequence>
<dbReference type="AlphaFoldDB" id="A0A0V1LE86"/>
<dbReference type="EMBL" id="JYDW01000067">
    <property type="protein sequence ID" value="KRZ57855.1"/>
    <property type="molecule type" value="Genomic_DNA"/>
</dbReference>
<reference evidence="1 2" key="1">
    <citation type="submission" date="2015-05" db="EMBL/GenBank/DDBJ databases">
        <title>Evolution of Trichinella species and genotypes.</title>
        <authorList>
            <person name="Korhonen P.K."/>
            <person name="Edoardo P."/>
            <person name="Giuseppe L.R."/>
            <person name="Gasser R.B."/>
        </authorList>
    </citation>
    <scope>NUCLEOTIDE SEQUENCE [LARGE SCALE GENOMIC DNA]</scope>
    <source>
        <strain evidence="1">ISS10</strain>
    </source>
</reference>
<dbReference type="Proteomes" id="UP000054721">
    <property type="component" value="Unassembled WGS sequence"/>
</dbReference>
<evidence type="ECO:0000313" key="2">
    <source>
        <dbReference type="Proteomes" id="UP000054721"/>
    </source>
</evidence>